<dbReference type="PANTHER" id="PTHR35400">
    <property type="entry name" value="SLR1083 PROTEIN"/>
    <property type="match status" value="1"/>
</dbReference>
<evidence type="ECO:0000313" key="3">
    <source>
        <dbReference type="EMBL" id="RUR86918.1"/>
    </source>
</evidence>
<proteinExistence type="predicted"/>
<protein>
    <recommendedName>
        <fullName evidence="2">Putative restriction endonuclease domain-containing protein</fullName>
    </recommendedName>
</protein>
<evidence type="ECO:0000313" key="4">
    <source>
        <dbReference type="Proteomes" id="UP000268857"/>
    </source>
</evidence>
<organism evidence="3 4">
    <name type="scientific">Chlorogloeopsis fritschii PCC 6912</name>
    <dbReference type="NCBI Taxonomy" id="211165"/>
    <lineage>
        <taxon>Bacteria</taxon>
        <taxon>Bacillati</taxon>
        <taxon>Cyanobacteriota</taxon>
        <taxon>Cyanophyceae</taxon>
        <taxon>Nostocales</taxon>
        <taxon>Chlorogloeopsidaceae</taxon>
        <taxon>Chlorogloeopsis</taxon>
    </lineage>
</organism>
<dbReference type="RefSeq" id="WP_016874168.1">
    <property type="nucleotide sequence ID" value="NZ_AJLN01000116.1"/>
</dbReference>
<keyword evidence="4" id="KW-1185">Reference proteome</keyword>
<dbReference type="AlphaFoldDB" id="A0A433NRS4"/>
<dbReference type="PANTHER" id="PTHR35400:SF3">
    <property type="entry name" value="SLL1072 PROTEIN"/>
    <property type="match status" value="1"/>
</dbReference>
<dbReference type="OrthoDB" id="449656at2"/>
<dbReference type="STRING" id="211165.GCA_000317285_05274"/>
<evidence type="ECO:0000256" key="1">
    <source>
        <dbReference type="SAM" id="MobiDB-lite"/>
    </source>
</evidence>
<dbReference type="InterPro" id="IPR012296">
    <property type="entry name" value="Nuclease_put_TT1808"/>
</dbReference>
<gene>
    <name evidence="3" type="ORF">PCC6912_03610</name>
</gene>
<dbReference type="InterPro" id="IPR011335">
    <property type="entry name" value="Restrct_endonuc-II-like"/>
</dbReference>
<dbReference type="Proteomes" id="UP000268857">
    <property type="component" value="Unassembled WGS sequence"/>
</dbReference>
<dbReference type="EMBL" id="RSCJ01000001">
    <property type="protein sequence ID" value="RUR86918.1"/>
    <property type="molecule type" value="Genomic_DNA"/>
</dbReference>
<reference evidence="3 4" key="1">
    <citation type="journal article" date="2019" name="Genome Biol. Evol.">
        <title>Day and night: Metabolic profiles and evolutionary relationships of six axenic non-marine cyanobacteria.</title>
        <authorList>
            <person name="Will S.E."/>
            <person name="Henke P."/>
            <person name="Boedeker C."/>
            <person name="Huang S."/>
            <person name="Brinkmann H."/>
            <person name="Rohde M."/>
            <person name="Jarek M."/>
            <person name="Friedl T."/>
            <person name="Seufert S."/>
            <person name="Schumacher M."/>
            <person name="Overmann J."/>
            <person name="Neumann-Schaal M."/>
            <person name="Petersen J."/>
        </authorList>
    </citation>
    <scope>NUCLEOTIDE SEQUENCE [LARGE SCALE GENOMIC DNA]</scope>
    <source>
        <strain evidence="3 4">PCC 6912</strain>
    </source>
</reference>
<dbReference type="Pfam" id="PF05685">
    <property type="entry name" value="Uma2"/>
    <property type="match status" value="1"/>
</dbReference>
<dbReference type="CDD" id="cd06260">
    <property type="entry name" value="DUF820-like"/>
    <property type="match status" value="1"/>
</dbReference>
<feature type="region of interest" description="Disordered" evidence="1">
    <location>
        <begin position="1"/>
        <end position="20"/>
    </location>
</feature>
<sequence length="238" mass="26721">MSVSVEHGSNKVPPLESGDRLTRHEFERRYHAMPHVKKAELIEGVVYVPSPLRFRSHGQPHGNLIIWLGTYKVSTPGVELGDNATVRLDLDNELQPDVVLLIEEKLGGQAHISDDDYIEGAPELVAEVAASSAAIDLYDKKRAYRRNGVQEYIVWQILENKLDWFSLQNGEYVPLEADADGTIKSWVFPSLWLAMPALLAGEMTKVLAVLQQGLNSQEHTEFVQKLSRQSYTKPSTDM</sequence>
<dbReference type="SUPFAM" id="SSF52980">
    <property type="entry name" value="Restriction endonuclease-like"/>
    <property type="match status" value="1"/>
</dbReference>
<dbReference type="InterPro" id="IPR008538">
    <property type="entry name" value="Uma2"/>
</dbReference>
<evidence type="ECO:0000259" key="2">
    <source>
        <dbReference type="Pfam" id="PF05685"/>
    </source>
</evidence>
<feature type="domain" description="Putative restriction endonuclease" evidence="2">
    <location>
        <begin position="30"/>
        <end position="195"/>
    </location>
</feature>
<accession>A0A433NRS4</accession>
<comment type="caution">
    <text evidence="3">The sequence shown here is derived from an EMBL/GenBank/DDBJ whole genome shotgun (WGS) entry which is preliminary data.</text>
</comment>
<dbReference type="Gene3D" id="3.90.1570.10">
    <property type="entry name" value="tt1808, chain A"/>
    <property type="match status" value="1"/>
</dbReference>
<name>A0A433NRS4_CHLFR</name>